<feature type="compositionally biased region" description="Basic and acidic residues" evidence="1">
    <location>
        <begin position="464"/>
        <end position="479"/>
    </location>
</feature>
<feature type="domain" description="CRAL-TRIO" evidence="2">
    <location>
        <begin position="104"/>
        <end position="296"/>
    </location>
</feature>
<evidence type="ECO:0000259" key="2">
    <source>
        <dbReference type="PROSITE" id="PS50191"/>
    </source>
</evidence>
<dbReference type="Gene3D" id="1.10.8.20">
    <property type="entry name" value="N-terminal domain of phosphatidylinositol transfer protein sec14p"/>
    <property type="match status" value="1"/>
</dbReference>
<dbReference type="Gene3D" id="3.40.525.10">
    <property type="entry name" value="CRAL-TRIO lipid binding domain"/>
    <property type="match status" value="1"/>
</dbReference>
<accession>A0AB34KIY1</accession>
<feature type="compositionally biased region" description="Polar residues" evidence="1">
    <location>
        <begin position="449"/>
        <end position="463"/>
    </location>
</feature>
<dbReference type="PANTHER" id="PTHR45657:SF3">
    <property type="entry name" value="TRANSPORTER, PUTATIVE (AFU_ORTHOLOGUE AFUA_5G09260)-RELATED"/>
    <property type="match status" value="1"/>
</dbReference>
<dbReference type="Pfam" id="PF03765">
    <property type="entry name" value="CRAL_TRIO_N"/>
    <property type="match status" value="1"/>
</dbReference>
<feature type="compositionally biased region" description="Basic and acidic residues" evidence="1">
    <location>
        <begin position="543"/>
        <end position="562"/>
    </location>
</feature>
<reference evidence="3 4" key="1">
    <citation type="journal article" date="2020" name="Microbiol. Resour. Announc.">
        <title>Draft Genome Sequence of a Cladosporium Species Isolated from the Mesophotic Ascidian Didemnum maculosum.</title>
        <authorList>
            <person name="Gioti A."/>
            <person name="Siaperas R."/>
            <person name="Nikolaivits E."/>
            <person name="Le Goff G."/>
            <person name="Ouazzani J."/>
            <person name="Kotoulas G."/>
            <person name="Topakas E."/>
        </authorList>
    </citation>
    <scope>NUCLEOTIDE SEQUENCE [LARGE SCALE GENOMIC DNA]</scope>
    <source>
        <strain evidence="3 4">TM138-S3</strain>
    </source>
</reference>
<feature type="compositionally biased region" description="Basic and acidic residues" evidence="1">
    <location>
        <begin position="437"/>
        <end position="446"/>
    </location>
</feature>
<dbReference type="SMART" id="SM01100">
    <property type="entry name" value="CRAL_TRIO_N"/>
    <property type="match status" value="1"/>
</dbReference>
<dbReference type="InterPro" id="IPR001251">
    <property type="entry name" value="CRAL-TRIO_dom"/>
</dbReference>
<dbReference type="GeneID" id="96009291"/>
<feature type="region of interest" description="Disordered" evidence="1">
    <location>
        <begin position="538"/>
        <end position="562"/>
    </location>
</feature>
<dbReference type="CDD" id="cd00170">
    <property type="entry name" value="SEC14"/>
    <property type="match status" value="1"/>
</dbReference>
<dbReference type="InterPro" id="IPR011074">
    <property type="entry name" value="CRAL/TRIO_N_dom"/>
</dbReference>
<evidence type="ECO:0000256" key="1">
    <source>
        <dbReference type="SAM" id="MobiDB-lite"/>
    </source>
</evidence>
<dbReference type="AlphaFoldDB" id="A0AB34KIY1"/>
<dbReference type="RefSeq" id="XP_069226377.1">
    <property type="nucleotide sequence ID" value="XM_069376453.1"/>
</dbReference>
<comment type="caution">
    <text evidence="3">The sequence shown here is derived from an EMBL/GenBank/DDBJ whole genome shotgun (WGS) entry which is preliminary data.</text>
</comment>
<dbReference type="Pfam" id="PF00650">
    <property type="entry name" value="CRAL_TRIO"/>
    <property type="match status" value="1"/>
</dbReference>
<dbReference type="InterPro" id="IPR036273">
    <property type="entry name" value="CRAL/TRIO_N_dom_sf"/>
</dbReference>
<keyword evidence="4" id="KW-1185">Reference proteome</keyword>
<gene>
    <name evidence="3" type="ORF">WHR41_07849</name>
</gene>
<evidence type="ECO:0000313" key="4">
    <source>
        <dbReference type="Proteomes" id="UP000803884"/>
    </source>
</evidence>
<dbReference type="SUPFAM" id="SSF52087">
    <property type="entry name" value="CRAL/TRIO domain"/>
    <property type="match status" value="1"/>
</dbReference>
<dbReference type="PANTHER" id="PTHR45657">
    <property type="entry name" value="CRAL-TRIO DOMAIN-CONTAINING PROTEIN YKL091C-RELATED"/>
    <property type="match status" value="1"/>
</dbReference>
<name>A0AB34KIY1_9PEZI</name>
<dbReference type="PROSITE" id="PS50191">
    <property type="entry name" value="CRAL_TRIO"/>
    <property type="match status" value="1"/>
</dbReference>
<protein>
    <recommendedName>
        <fullName evidence="2">CRAL-TRIO domain-containing protein</fullName>
    </recommendedName>
</protein>
<feature type="region of interest" description="Disordered" evidence="1">
    <location>
        <begin position="384"/>
        <end position="479"/>
    </location>
</feature>
<dbReference type="SMART" id="SM00516">
    <property type="entry name" value="SEC14"/>
    <property type="match status" value="1"/>
</dbReference>
<dbReference type="EMBL" id="JAAQHG020000037">
    <property type="protein sequence ID" value="KAL1583270.1"/>
    <property type="molecule type" value="Genomic_DNA"/>
</dbReference>
<dbReference type="SUPFAM" id="SSF46938">
    <property type="entry name" value="CRAL/TRIO N-terminal domain"/>
    <property type="match status" value="1"/>
</dbReference>
<dbReference type="Proteomes" id="UP000803884">
    <property type="component" value="Unassembled WGS sequence"/>
</dbReference>
<sequence length="585" mass="64776">MSGQQDGGELKRFESYQYPSGHVGHLTQTQRDTLERFKELCQSKKYYTPATESAPASHDDETLLRYLRARKFSPEEAFGQLKDTEDWRAENQLDELYNTIDIEEYEQTRRLYPQWLGRRDKRGIPVYLFEVAHLDNKAVSAYANSTEKKGQSTSSSKVPTKMLRLFALYENLCRFVLPLCSTMPDRPYPETPISQSSNIVDISNVGLRQFWNLKNHMQDASVLATAHYPETLDRIFLIGAPSFFPTVWSWVKRWFDPITVSKIFILSAAEVKPTLLQYIDEENIPKKYGGKLDFKFGDMPLLEPAMADTMDWKDSTRKGGFRSFPTGPIKWDRGADGTMHAVAVGTENGVKRSLPIAGVHPADSAAQSALKPGRSSKADLIRTTTGEATHPPTPPAGAADVKPADMADADSNEGKTEGAEVPDTSRAGTYTVPFRDAAGDRTEPPEVRQGTSDTRFEQQSSTHAADKLAEGTPEVRHMGHGDKVNVMEPGTIGQAPKEHPVPKVEEQPSVIDQAKDMAGQAYTQAANLPHTVAAAVGMGGQQPKEEPKEPVKKEDPAVDGMDARKVEEFLRAQNMSKPQPPGNQG</sequence>
<organism evidence="3 4">
    <name type="scientific">Cladosporium halotolerans</name>
    <dbReference type="NCBI Taxonomy" id="1052096"/>
    <lineage>
        <taxon>Eukaryota</taxon>
        <taxon>Fungi</taxon>
        <taxon>Dikarya</taxon>
        <taxon>Ascomycota</taxon>
        <taxon>Pezizomycotina</taxon>
        <taxon>Dothideomycetes</taxon>
        <taxon>Dothideomycetidae</taxon>
        <taxon>Cladosporiales</taxon>
        <taxon>Cladosporiaceae</taxon>
        <taxon>Cladosporium</taxon>
    </lineage>
</organism>
<dbReference type="InterPro" id="IPR036865">
    <property type="entry name" value="CRAL-TRIO_dom_sf"/>
</dbReference>
<dbReference type="InterPro" id="IPR051026">
    <property type="entry name" value="PI/PC_transfer"/>
</dbReference>
<evidence type="ECO:0000313" key="3">
    <source>
        <dbReference type="EMBL" id="KAL1583270.1"/>
    </source>
</evidence>
<proteinExistence type="predicted"/>